<reference evidence="3" key="1">
    <citation type="journal article" date="2019" name="Curr. Biol.">
        <title>Genome Sequence of Striga asiatica Provides Insight into the Evolution of Plant Parasitism.</title>
        <authorList>
            <person name="Yoshida S."/>
            <person name="Kim S."/>
            <person name="Wafula E.K."/>
            <person name="Tanskanen J."/>
            <person name="Kim Y.M."/>
            <person name="Honaas L."/>
            <person name="Yang Z."/>
            <person name="Spallek T."/>
            <person name="Conn C.E."/>
            <person name="Ichihashi Y."/>
            <person name="Cheong K."/>
            <person name="Cui S."/>
            <person name="Der J.P."/>
            <person name="Gundlach H."/>
            <person name="Jiao Y."/>
            <person name="Hori C."/>
            <person name="Ishida J.K."/>
            <person name="Kasahara H."/>
            <person name="Kiba T."/>
            <person name="Kim M.S."/>
            <person name="Koo N."/>
            <person name="Laohavisit A."/>
            <person name="Lee Y.H."/>
            <person name="Lumba S."/>
            <person name="McCourt P."/>
            <person name="Mortimer J.C."/>
            <person name="Mutuku J.M."/>
            <person name="Nomura T."/>
            <person name="Sasaki-Sekimoto Y."/>
            <person name="Seto Y."/>
            <person name="Wang Y."/>
            <person name="Wakatake T."/>
            <person name="Sakakibara H."/>
            <person name="Demura T."/>
            <person name="Yamaguchi S."/>
            <person name="Yoneyama K."/>
            <person name="Manabe R.I."/>
            <person name="Nelson D.C."/>
            <person name="Schulman A.H."/>
            <person name="Timko M.P."/>
            <person name="dePamphilis C.W."/>
            <person name="Choi D."/>
            <person name="Shirasu K."/>
        </authorList>
    </citation>
    <scope>NUCLEOTIDE SEQUENCE [LARGE SCALE GENOMIC DNA]</scope>
    <source>
        <strain evidence="3">cv. UVA1</strain>
    </source>
</reference>
<name>A0A5A7PXH2_STRAF</name>
<dbReference type="AlphaFoldDB" id="A0A5A7PXH2"/>
<evidence type="ECO:0000313" key="3">
    <source>
        <dbReference type="Proteomes" id="UP000325081"/>
    </source>
</evidence>
<organism evidence="2 3">
    <name type="scientific">Striga asiatica</name>
    <name type="common">Asiatic witchweed</name>
    <name type="synonym">Buchnera asiatica</name>
    <dbReference type="NCBI Taxonomy" id="4170"/>
    <lineage>
        <taxon>Eukaryota</taxon>
        <taxon>Viridiplantae</taxon>
        <taxon>Streptophyta</taxon>
        <taxon>Embryophyta</taxon>
        <taxon>Tracheophyta</taxon>
        <taxon>Spermatophyta</taxon>
        <taxon>Magnoliopsida</taxon>
        <taxon>eudicotyledons</taxon>
        <taxon>Gunneridae</taxon>
        <taxon>Pentapetalae</taxon>
        <taxon>asterids</taxon>
        <taxon>lamiids</taxon>
        <taxon>Lamiales</taxon>
        <taxon>Orobanchaceae</taxon>
        <taxon>Buchnereae</taxon>
        <taxon>Striga</taxon>
    </lineage>
</organism>
<keyword evidence="3" id="KW-1185">Reference proteome</keyword>
<dbReference type="PANTHER" id="PTHR33785:SF5">
    <property type="entry name" value="SERINE_ARGININE REPETITIVE MATRIX PROTEIN"/>
    <property type="match status" value="1"/>
</dbReference>
<evidence type="ECO:0000256" key="1">
    <source>
        <dbReference type="SAM" id="MobiDB-lite"/>
    </source>
</evidence>
<dbReference type="EMBL" id="BKCP01005394">
    <property type="protein sequence ID" value="GER37569.1"/>
    <property type="molecule type" value="Genomic_DNA"/>
</dbReference>
<gene>
    <name evidence="2" type="ORF">STAS_13974</name>
</gene>
<dbReference type="PANTHER" id="PTHR33785">
    <property type="entry name" value="OS06G0550800 PROTEIN"/>
    <property type="match status" value="1"/>
</dbReference>
<feature type="region of interest" description="Disordered" evidence="1">
    <location>
        <begin position="1"/>
        <end position="32"/>
    </location>
</feature>
<comment type="caution">
    <text evidence="2">The sequence shown here is derived from an EMBL/GenBank/DDBJ whole genome shotgun (WGS) entry which is preliminary data.</text>
</comment>
<evidence type="ECO:0000313" key="2">
    <source>
        <dbReference type="EMBL" id="GER37569.1"/>
    </source>
</evidence>
<protein>
    <submittedName>
        <fullName evidence="2">Uncharacterized protein</fullName>
    </submittedName>
</protein>
<dbReference type="OrthoDB" id="1875420at2759"/>
<accession>A0A5A7PXH2</accession>
<proteinExistence type="predicted"/>
<dbReference type="Proteomes" id="UP000325081">
    <property type="component" value="Unassembled WGS sequence"/>
</dbReference>
<sequence>MGKLIRQTSMKNSDTLPPRTHSTNKAPSPINQLKSHKSLIDLEYEELQGFKDLGFDFDEKELSPKVISSILALQEKRDIIKEDEGKSARARRPYLSESWGRIELFCATGVEVGREAAGGGCKGAD</sequence>